<reference evidence="5" key="1">
    <citation type="submission" date="2016-08" db="EMBL/GenBank/DDBJ databases">
        <authorList>
            <person name="Tokovenko B."/>
            <person name="Kalinowski J."/>
        </authorList>
    </citation>
    <scope>NUCLEOTIDE SEQUENCE [LARGE SCALE GENOMIC DNA]</scope>
    <source>
        <strain evidence="5">UTMC102</strain>
    </source>
</reference>
<dbReference type="SUPFAM" id="SSF53474">
    <property type="entry name" value="alpha/beta-Hydrolases"/>
    <property type="match status" value="2"/>
</dbReference>
<sequence>MDSAVPSTHRPPPLPSPGRGRAALSLTAALATVAVAVAALLIAPAPRASAATLTQVSSFGTNPGNLSMYAYVPDGLPADAPLVVLLHGCAQDAAAYHGHSGWAEHADEHGFALVYPEQKSANNSTSCFNWFERGDTARDSGEARSVRSMVEHAVSSHGLDADRVYVSGLSAGGAMAGELLAAYPDLFAGGGIVAGIPVGCASSMIDAFSCMNPGKTRTAQQWGDAVRAKNPGWSGPWPRVAVWHGTSDTTVAPANGEAGVSQWTNVHGLSGGPDATEQLTGSTSAAYYGGDADSASVAHYTVSGMGHGTPVDPSEGCGTAGAYFLDTVCSTGYTVDFWGLGDGGGDPGTDPTDPPTEEPTDPPTEEPTDPPTEEPEPGVCVTDDNYGHVSAGRAVHRLGRTYAVGSDDPLGLWNVFVTTSVTETSPGYWEHTPGGC</sequence>
<dbReference type="GO" id="GO:0005576">
    <property type="term" value="C:extracellular region"/>
    <property type="evidence" value="ECO:0007669"/>
    <property type="project" value="InterPro"/>
</dbReference>
<dbReference type="Proteomes" id="UP000189004">
    <property type="component" value="Unassembled WGS sequence"/>
</dbReference>
<organism evidence="4 5">
    <name type="scientific">Nocardiopsis sinuspersici</name>
    <dbReference type="NCBI Taxonomy" id="501010"/>
    <lineage>
        <taxon>Bacteria</taxon>
        <taxon>Bacillati</taxon>
        <taxon>Actinomycetota</taxon>
        <taxon>Actinomycetes</taxon>
        <taxon>Streptosporangiales</taxon>
        <taxon>Nocardiopsidaceae</taxon>
        <taxon>Nocardiopsis</taxon>
    </lineage>
</organism>
<dbReference type="OrthoDB" id="9767239at2"/>
<dbReference type="Pfam" id="PF10503">
    <property type="entry name" value="Esterase_PHB"/>
    <property type="match status" value="1"/>
</dbReference>
<dbReference type="AlphaFoldDB" id="A0A1V3C638"/>
<protein>
    <submittedName>
        <fullName evidence="4">Esterase</fullName>
    </submittedName>
</protein>
<dbReference type="PANTHER" id="PTHR43037:SF1">
    <property type="entry name" value="BLL1128 PROTEIN"/>
    <property type="match status" value="1"/>
</dbReference>
<feature type="region of interest" description="Disordered" evidence="3">
    <location>
        <begin position="340"/>
        <end position="378"/>
    </location>
</feature>
<keyword evidence="5" id="KW-1185">Reference proteome</keyword>
<name>A0A1V3C638_9ACTN</name>
<feature type="compositionally biased region" description="Acidic residues" evidence="3">
    <location>
        <begin position="355"/>
        <end position="376"/>
    </location>
</feature>
<keyword evidence="1" id="KW-0732">Signal</keyword>
<dbReference type="RefSeq" id="WP_077692537.1">
    <property type="nucleotide sequence ID" value="NZ_MCOK01000001.1"/>
</dbReference>
<dbReference type="GO" id="GO:0016787">
    <property type="term" value="F:hydrolase activity"/>
    <property type="evidence" value="ECO:0007669"/>
    <property type="project" value="UniProtKB-KW"/>
</dbReference>
<evidence type="ECO:0000256" key="2">
    <source>
        <dbReference type="ARBA" id="ARBA00022801"/>
    </source>
</evidence>
<accession>A0A1V3C638</accession>
<dbReference type="InterPro" id="IPR050955">
    <property type="entry name" value="Plant_Biomass_Hydrol_Est"/>
</dbReference>
<comment type="caution">
    <text evidence="4">The sequence shown here is derived from an EMBL/GenBank/DDBJ whole genome shotgun (WGS) entry which is preliminary data.</text>
</comment>
<proteinExistence type="predicted"/>
<dbReference type="NCBIfam" id="TIGR01840">
    <property type="entry name" value="esterase_phb"/>
    <property type="match status" value="1"/>
</dbReference>
<evidence type="ECO:0000256" key="1">
    <source>
        <dbReference type="ARBA" id="ARBA00022729"/>
    </source>
</evidence>
<dbReference type="InterPro" id="IPR029058">
    <property type="entry name" value="AB_hydrolase_fold"/>
</dbReference>
<dbReference type="InterPro" id="IPR010126">
    <property type="entry name" value="Esterase_phb"/>
</dbReference>
<dbReference type="PANTHER" id="PTHR43037">
    <property type="entry name" value="UNNAMED PRODUCT-RELATED"/>
    <property type="match status" value="1"/>
</dbReference>
<evidence type="ECO:0000313" key="4">
    <source>
        <dbReference type="EMBL" id="OOC56102.1"/>
    </source>
</evidence>
<dbReference type="EMBL" id="MCOK01000001">
    <property type="protein sequence ID" value="OOC56102.1"/>
    <property type="molecule type" value="Genomic_DNA"/>
</dbReference>
<evidence type="ECO:0000313" key="5">
    <source>
        <dbReference type="Proteomes" id="UP000189004"/>
    </source>
</evidence>
<dbReference type="Gene3D" id="3.40.50.1820">
    <property type="entry name" value="alpha/beta hydrolase"/>
    <property type="match status" value="1"/>
</dbReference>
<keyword evidence="2" id="KW-0378">Hydrolase</keyword>
<dbReference type="STRING" id="501010.NOSIN_21620"/>
<gene>
    <name evidence="4" type="ORF">NOSIN_21620</name>
</gene>
<feature type="region of interest" description="Disordered" evidence="3">
    <location>
        <begin position="1"/>
        <end position="20"/>
    </location>
</feature>
<evidence type="ECO:0000256" key="3">
    <source>
        <dbReference type="SAM" id="MobiDB-lite"/>
    </source>
</evidence>